<accession>A0A6M5Z6S5</accession>
<feature type="region of interest" description="Disordered" evidence="1">
    <location>
        <begin position="25"/>
        <end position="65"/>
    </location>
</feature>
<protein>
    <submittedName>
        <fullName evidence="2">Uncharacterized protein</fullName>
    </submittedName>
</protein>
<dbReference type="Proteomes" id="UP000503447">
    <property type="component" value="Plasmid pPL17-1"/>
</dbReference>
<sequence>MSEPFVFGVLALVSMVIGARVRLQKGNNDDTGEAANEISPSVPRVQGVKRPRPKASGKKKKRGRK</sequence>
<name>A0A6M5Z6S5_9BACT</name>
<keyword evidence="2" id="KW-0614">Plasmid</keyword>
<feature type="compositionally biased region" description="Basic residues" evidence="1">
    <location>
        <begin position="47"/>
        <end position="65"/>
    </location>
</feature>
<evidence type="ECO:0000256" key="1">
    <source>
        <dbReference type="SAM" id="MobiDB-lite"/>
    </source>
</evidence>
<dbReference type="EMBL" id="CP053453">
    <property type="protein sequence ID" value="QJX01332.1"/>
    <property type="molecule type" value="Genomic_DNA"/>
</dbReference>
<gene>
    <name evidence="2" type="ORF">FTUN_8976</name>
</gene>
<reference evidence="2 3" key="1">
    <citation type="submission" date="2020-05" db="EMBL/GenBank/DDBJ databases">
        <title>Frigoriglobus tundricola gen. nov., sp. nov., a psychrotolerant cellulolytic planctomycete of the family Gemmataceae with two divergent copies of 16S rRNA gene.</title>
        <authorList>
            <person name="Kulichevskaya I.S."/>
            <person name="Ivanova A.A."/>
            <person name="Naumoff D.G."/>
            <person name="Beletsky A.V."/>
            <person name="Rijpstra W.I.C."/>
            <person name="Sinninghe Damste J.S."/>
            <person name="Mardanov A.V."/>
            <person name="Ravin N.V."/>
            <person name="Dedysh S.N."/>
        </authorList>
    </citation>
    <scope>NUCLEOTIDE SEQUENCE [LARGE SCALE GENOMIC DNA]</scope>
    <source>
        <strain evidence="2 3">PL17</strain>
        <plasmid evidence="3">ppl17-1</plasmid>
    </source>
</reference>
<organism evidence="2 3">
    <name type="scientific">Frigoriglobus tundricola</name>
    <dbReference type="NCBI Taxonomy" id="2774151"/>
    <lineage>
        <taxon>Bacteria</taxon>
        <taxon>Pseudomonadati</taxon>
        <taxon>Planctomycetota</taxon>
        <taxon>Planctomycetia</taxon>
        <taxon>Gemmatales</taxon>
        <taxon>Gemmataceae</taxon>
        <taxon>Frigoriglobus</taxon>
    </lineage>
</organism>
<geneLocation type="plasmid" evidence="3">
    <name>ppl17-1</name>
</geneLocation>
<evidence type="ECO:0000313" key="2">
    <source>
        <dbReference type="EMBL" id="QJX01332.1"/>
    </source>
</evidence>
<keyword evidence="3" id="KW-1185">Reference proteome</keyword>
<evidence type="ECO:0000313" key="3">
    <source>
        <dbReference type="Proteomes" id="UP000503447"/>
    </source>
</evidence>
<dbReference type="AlphaFoldDB" id="A0A6M5Z6S5"/>
<proteinExistence type="predicted"/>
<dbReference type="KEGG" id="ftj:FTUN_8976"/>